<name>A0AAV6IRN2_9ERIC</name>
<dbReference type="EMBL" id="JACTNZ010000009">
    <property type="protein sequence ID" value="KAG5531447.1"/>
    <property type="molecule type" value="Genomic_DNA"/>
</dbReference>
<dbReference type="Proteomes" id="UP000823749">
    <property type="component" value="Chromosome 9"/>
</dbReference>
<accession>A0AAV6IRN2</accession>
<evidence type="ECO:0000313" key="2">
    <source>
        <dbReference type="Proteomes" id="UP000823749"/>
    </source>
</evidence>
<proteinExistence type="predicted"/>
<comment type="caution">
    <text evidence="1">The sequence shown here is derived from an EMBL/GenBank/DDBJ whole genome shotgun (WGS) entry which is preliminary data.</text>
</comment>
<keyword evidence="2" id="KW-1185">Reference proteome</keyword>
<protein>
    <submittedName>
        <fullName evidence="1">Uncharacterized protein</fullName>
    </submittedName>
</protein>
<evidence type="ECO:0000313" key="1">
    <source>
        <dbReference type="EMBL" id="KAG5531447.1"/>
    </source>
</evidence>
<gene>
    <name evidence="1" type="ORF">RHGRI_026159</name>
</gene>
<reference evidence="1" key="1">
    <citation type="submission" date="2020-08" db="EMBL/GenBank/DDBJ databases">
        <title>Plant Genome Project.</title>
        <authorList>
            <person name="Zhang R.-G."/>
        </authorList>
    </citation>
    <scope>NUCLEOTIDE SEQUENCE</scope>
    <source>
        <strain evidence="1">WSP0</strain>
        <tissue evidence="1">Leaf</tissue>
    </source>
</reference>
<organism evidence="1 2">
    <name type="scientific">Rhododendron griersonianum</name>
    <dbReference type="NCBI Taxonomy" id="479676"/>
    <lineage>
        <taxon>Eukaryota</taxon>
        <taxon>Viridiplantae</taxon>
        <taxon>Streptophyta</taxon>
        <taxon>Embryophyta</taxon>
        <taxon>Tracheophyta</taxon>
        <taxon>Spermatophyta</taxon>
        <taxon>Magnoliopsida</taxon>
        <taxon>eudicotyledons</taxon>
        <taxon>Gunneridae</taxon>
        <taxon>Pentapetalae</taxon>
        <taxon>asterids</taxon>
        <taxon>Ericales</taxon>
        <taxon>Ericaceae</taxon>
        <taxon>Ericoideae</taxon>
        <taxon>Rhodoreae</taxon>
        <taxon>Rhododendron</taxon>
    </lineage>
</organism>
<dbReference type="AlphaFoldDB" id="A0AAV6IRN2"/>
<sequence length="78" mass="8997">MDMVLGELLREETRIATQAILEGKRTVKSVLLQNKASENRFKGICPKLSVLNARSLAMWYRTVKRRMYVFIVNNLGIL</sequence>